<feature type="transmembrane region" description="Helical" evidence="1">
    <location>
        <begin position="108"/>
        <end position="127"/>
    </location>
</feature>
<organism evidence="2">
    <name type="scientific">bioreactor metagenome</name>
    <dbReference type="NCBI Taxonomy" id="1076179"/>
    <lineage>
        <taxon>unclassified sequences</taxon>
        <taxon>metagenomes</taxon>
        <taxon>ecological metagenomes</taxon>
    </lineage>
</organism>
<evidence type="ECO:0000313" key="2">
    <source>
        <dbReference type="EMBL" id="MPN29691.1"/>
    </source>
</evidence>
<evidence type="ECO:0000256" key="1">
    <source>
        <dbReference type="SAM" id="Phobius"/>
    </source>
</evidence>
<reference evidence="2" key="1">
    <citation type="submission" date="2019-08" db="EMBL/GenBank/DDBJ databases">
        <authorList>
            <person name="Kucharzyk K."/>
            <person name="Murdoch R.W."/>
            <person name="Higgins S."/>
            <person name="Loffler F."/>
        </authorList>
    </citation>
    <scope>NUCLEOTIDE SEQUENCE</scope>
</reference>
<protein>
    <submittedName>
        <fullName evidence="2">Uncharacterized protein</fullName>
    </submittedName>
</protein>
<comment type="caution">
    <text evidence="2">The sequence shown here is derived from an EMBL/GenBank/DDBJ whole genome shotgun (WGS) entry which is preliminary data.</text>
</comment>
<accession>A0A645GS67</accession>
<keyword evidence="1" id="KW-0472">Membrane</keyword>
<gene>
    <name evidence="2" type="ORF">SDC9_177144</name>
</gene>
<feature type="transmembrane region" description="Helical" evidence="1">
    <location>
        <begin position="41"/>
        <end position="62"/>
    </location>
</feature>
<keyword evidence="1" id="KW-0812">Transmembrane</keyword>
<proteinExistence type="predicted"/>
<feature type="transmembrane region" description="Helical" evidence="1">
    <location>
        <begin position="74"/>
        <end position="96"/>
    </location>
</feature>
<sequence length="128" mass="14294">MLDLFFGDIYAVLTTVFVLVMLAFIIIVFIKRRSIEKWGRLILVFVLAGTIISALSAARDAFMMENALFALTSAQALICSVTGGLIYLIGLVSIFVRKQSFRRISFQLISVLFIIQVITIEASRITLI</sequence>
<feature type="transmembrane region" description="Helical" evidence="1">
    <location>
        <begin position="6"/>
        <end position="29"/>
    </location>
</feature>
<dbReference type="AlphaFoldDB" id="A0A645GS67"/>
<keyword evidence="1" id="KW-1133">Transmembrane helix</keyword>
<name>A0A645GS67_9ZZZZ</name>
<dbReference type="EMBL" id="VSSQ01080502">
    <property type="protein sequence ID" value="MPN29691.1"/>
    <property type="molecule type" value="Genomic_DNA"/>
</dbReference>